<sequence length="49" mass="5644">MNKLILFTIILAIVIVCGVLAYKSLERMHDEKNPETDEEAHTFIIQDRA</sequence>
<dbReference type="Proteomes" id="UP000613512">
    <property type="component" value="Unassembled WGS sequence"/>
</dbReference>
<accession>A0A916W6B7</accession>
<comment type="caution">
    <text evidence="1">The sequence shown here is derived from an EMBL/GenBank/DDBJ whole genome shotgun (WGS) entry which is preliminary data.</text>
</comment>
<gene>
    <name evidence="1" type="ORF">GCM10008025_13150</name>
</gene>
<protein>
    <submittedName>
        <fullName evidence="1">Uncharacterized protein</fullName>
    </submittedName>
</protein>
<proteinExistence type="predicted"/>
<reference evidence="1" key="2">
    <citation type="submission" date="2020-09" db="EMBL/GenBank/DDBJ databases">
        <authorList>
            <person name="Sun Q."/>
            <person name="Zhou Y."/>
        </authorList>
    </citation>
    <scope>NUCLEOTIDE SEQUENCE</scope>
    <source>
        <strain evidence="1">CGMCC 1.12408</strain>
    </source>
</reference>
<reference evidence="1" key="1">
    <citation type="journal article" date="2014" name="Int. J. Syst. Evol. Microbiol.">
        <title>Complete genome sequence of Corynebacterium casei LMG S-19264T (=DSM 44701T), isolated from a smear-ripened cheese.</title>
        <authorList>
            <consortium name="US DOE Joint Genome Institute (JGI-PGF)"/>
            <person name="Walter F."/>
            <person name="Albersmeier A."/>
            <person name="Kalinowski J."/>
            <person name="Ruckert C."/>
        </authorList>
    </citation>
    <scope>NUCLEOTIDE SEQUENCE</scope>
    <source>
        <strain evidence="1">CGMCC 1.12408</strain>
    </source>
</reference>
<evidence type="ECO:0000313" key="1">
    <source>
        <dbReference type="EMBL" id="GGA70673.1"/>
    </source>
</evidence>
<evidence type="ECO:0000313" key="2">
    <source>
        <dbReference type="Proteomes" id="UP000613512"/>
    </source>
</evidence>
<name>A0A916W6B7_9BACI</name>
<dbReference type="AlphaFoldDB" id="A0A916W6B7"/>
<keyword evidence="2" id="KW-1185">Reference proteome</keyword>
<dbReference type="RefSeq" id="WP_188383879.1">
    <property type="nucleotide sequence ID" value="NZ_BMEY01000005.1"/>
</dbReference>
<organism evidence="1 2">
    <name type="scientific">Ornithinibacillus halotolerans</name>
    <dbReference type="NCBI Taxonomy" id="1274357"/>
    <lineage>
        <taxon>Bacteria</taxon>
        <taxon>Bacillati</taxon>
        <taxon>Bacillota</taxon>
        <taxon>Bacilli</taxon>
        <taxon>Bacillales</taxon>
        <taxon>Bacillaceae</taxon>
        <taxon>Ornithinibacillus</taxon>
    </lineage>
</organism>
<dbReference type="EMBL" id="BMEY01000005">
    <property type="protein sequence ID" value="GGA70673.1"/>
    <property type="molecule type" value="Genomic_DNA"/>
</dbReference>